<dbReference type="AlphaFoldDB" id="A0A921NBK1"/>
<evidence type="ECO:0000313" key="9">
    <source>
        <dbReference type="EMBL" id="HJH11019.1"/>
    </source>
</evidence>
<proteinExistence type="inferred from homology"/>
<gene>
    <name evidence="9" type="ORF">K8V30_04865</name>
</gene>
<keyword evidence="3" id="KW-0472">Membrane</keyword>
<evidence type="ECO:0000256" key="4">
    <source>
        <dbReference type="ARBA" id="ARBA00023139"/>
    </source>
</evidence>
<comment type="subcellular location">
    <subcellularLocation>
        <location evidence="1">Membrane</location>
        <topology evidence="1">Lipid-anchor</topology>
    </subcellularLocation>
</comment>
<keyword evidence="4" id="KW-0564">Palmitate</keyword>
<evidence type="ECO:0000256" key="3">
    <source>
        <dbReference type="ARBA" id="ARBA00023136"/>
    </source>
</evidence>
<protein>
    <recommendedName>
        <fullName evidence="6">Lipoprotein</fullName>
    </recommendedName>
</protein>
<dbReference type="Proteomes" id="UP000700212">
    <property type="component" value="Unassembled WGS sequence"/>
</dbReference>
<keyword evidence="5 6" id="KW-0449">Lipoprotein</keyword>
<evidence type="ECO:0000256" key="7">
    <source>
        <dbReference type="PIRSR" id="PIRSR002854-1"/>
    </source>
</evidence>
<reference evidence="9" key="1">
    <citation type="journal article" date="2021" name="PeerJ">
        <title>Extensive microbial diversity within the chicken gut microbiome revealed by metagenomics and culture.</title>
        <authorList>
            <person name="Gilroy R."/>
            <person name="Ravi A."/>
            <person name="Getino M."/>
            <person name="Pursley I."/>
            <person name="Horton D.L."/>
            <person name="Alikhan N.F."/>
            <person name="Baker D."/>
            <person name="Gharbi K."/>
            <person name="Hall N."/>
            <person name="Watson M."/>
            <person name="Adriaenssens E.M."/>
            <person name="Foster-Nyarko E."/>
            <person name="Jarju S."/>
            <person name="Secka A."/>
            <person name="Antonio M."/>
            <person name="Oren A."/>
            <person name="Chaudhuri R.R."/>
            <person name="La Ragione R."/>
            <person name="Hildebrand F."/>
            <person name="Pallen M.J."/>
        </authorList>
    </citation>
    <scope>NUCLEOTIDE SEQUENCE</scope>
    <source>
        <strain evidence="9">CHK160-4876</strain>
    </source>
</reference>
<evidence type="ECO:0000256" key="5">
    <source>
        <dbReference type="ARBA" id="ARBA00023288"/>
    </source>
</evidence>
<sequence>MKKIVGLLTAVLLTIILAACGSEKSTEKNDEDKTLTFGATAGPYSDMLKQAIIPGLEEKGYTVKVIEFSDYIQPNNALNSGEVDANLFQHTIYLENFAEENKMDLSSLIIVPTAPLGLFSNKFKSVEEIKDGAQITIPNDPVNAARTLGVLVDQGLIEVDDSVEPLKISEKDITSNPKNLKVLPLEAGQLPRSIESTDVAAVPGNFALAAKLDLLDAIALENMPDQFRNVVAVKTENKDKAFAKDIVEVIESEAFEKIIDESFKGFGKPEWMTKR</sequence>
<dbReference type="Pfam" id="PF03180">
    <property type="entry name" value="Lipoprotein_9"/>
    <property type="match status" value="1"/>
</dbReference>
<evidence type="ECO:0000256" key="8">
    <source>
        <dbReference type="SAM" id="SignalP"/>
    </source>
</evidence>
<dbReference type="Gene3D" id="3.40.190.10">
    <property type="entry name" value="Periplasmic binding protein-like II"/>
    <property type="match status" value="2"/>
</dbReference>
<feature type="chain" id="PRO_5039379753" description="Lipoprotein" evidence="8">
    <location>
        <begin position="22"/>
        <end position="275"/>
    </location>
</feature>
<evidence type="ECO:0000256" key="2">
    <source>
        <dbReference type="ARBA" id="ARBA00022729"/>
    </source>
</evidence>
<evidence type="ECO:0000256" key="6">
    <source>
        <dbReference type="PIRNR" id="PIRNR002854"/>
    </source>
</evidence>
<dbReference type="PROSITE" id="PS51257">
    <property type="entry name" value="PROKAR_LIPOPROTEIN"/>
    <property type="match status" value="1"/>
</dbReference>
<evidence type="ECO:0000313" key="10">
    <source>
        <dbReference type="Proteomes" id="UP000700212"/>
    </source>
</evidence>
<feature type="lipid moiety-binding region" description="S-diacylglycerol cysteine" evidence="7">
    <location>
        <position position="20"/>
    </location>
</feature>
<feature type="signal peptide" evidence="8">
    <location>
        <begin position="1"/>
        <end position="21"/>
    </location>
</feature>
<evidence type="ECO:0000256" key="1">
    <source>
        <dbReference type="ARBA" id="ARBA00004635"/>
    </source>
</evidence>
<organism evidence="9 10">
    <name type="scientific">Metalysinibacillus jejuensis</name>
    <dbReference type="NCBI Taxonomy" id="914327"/>
    <lineage>
        <taxon>Bacteria</taxon>
        <taxon>Bacillati</taxon>
        <taxon>Bacillota</taxon>
        <taxon>Bacilli</taxon>
        <taxon>Bacillales</taxon>
        <taxon>Caryophanaceae</taxon>
        <taxon>Metalysinibacillus</taxon>
    </lineage>
</organism>
<accession>A0A921NBK1</accession>
<keyword evidence="2 8" id="KW-0732">Signal</keyword>
<dbReference type="SUPFAM" id="SSF53850">
    <property type="entry name" value="Periplasmic binding protein-like II"/>
    <property type="match status" value="1"/>
</dbReference>
<reference evidence="9" key="2">
    <citation type="submission" date="2021-09" db="EMBL/GenBank/DDBJ databases">
        <authorList>
            <person name="Gilroy R."/>
        </authorList>
    </citation>
    <scope>NUCLEOTIDE SEQUENCE</scope>
    <source>
        <strain evidence="9">CHK160-4876</strain>
    </source>
</reference>
<dbReference type="GO" id="GO:0016020">
    <property type="term" value="C:membrane"/>
    <property type="evidence" value="ECO:0007669"/>
    <property type="project" value="UniProtKB-SubCell"/>
</dbReference>
<comment type="caution">
    <text evidence="9">The sequence shown here is derived from an EMBL/GenBank/DDBJ whole genome shotgun (WGS) entry which is preliminary data.</text>
</comment>
<dbReference type="PANTHER" id="PTHR30429:SF0">
    <property type="entry name" value="METHIONINE-BINDING LIPOPROTEIN METQ"/>
    <property type="match status" value="1"/>
</dbReference>
<name>A0A921NBK1_9BACL</name>
<comment type="similarity">
    <text evidence="6">Belongs to the nlpA lipoprotein family.</text>
</comment>
<dbReference type="PANTHER" id="PTHR30429">
    <property type="entry name" value="D-METHIONINE-BINDING LIPOPROTEIN METQ"/>
    <property type="match status" value="1"/>
</dbReference>
<dbReference type="PIRSF" id="PIRSF002854">
    <property type="entry name" value="MetQ"/>
    <property type="match status" value="1"/>
</dbReference>
<dbReference type="InterPro" id="IPR004872">
    <property type="entry name" value="Lipoprotein_NlpA"/>
</dbReference>
<dbReference type="EMBL" id="DYTV01000060">
    <property type="protein sequence ID" value="HJH11019.1"/>
    <property type="molecule type" value="Genomic_DNA"/>
</dbReference>